<dbReference type="EMBL" id="JAHRHJ020000004">
    <property type="protein sequence ID" value="KAH9318733.1"/>
    <property type="molecule type" value="Genomic_DNA"/>
</dbReference>
<sequence length="554" mass="64917">MMQRKMEVLFRLTENITFRWTHGHHQNTLSRYTQTYLPHFDHFTYTRSPKTLSFGTVVALNEYDSYPHNRTTQQSPSVVGFSEQSHNSCLMTEEDRGQDIETIFRIINMHSSSEPSMAPSLSNSGVVFTNTLVERVLKRVRFSNGNGFKAMEFFNWVGRQPHYSHTSEAYNQMLFIVARMRKFDTVWELLEEMHRNDPKLITHKTMQIVLARFAKVCPLRETVEAFESLEDYTGVLDVTAFNALLRALCQERNMKDVGIVYHQLKKQFNPNTQSFNILLSGWQTAERALSFYDEMLQLGQRPDIVTYNSLLHALCKDRNALYRDRGMRTVIKIMEEMKNSGCHPDLKTYTILIGGLGLIRENDQARMMLVEMRDHGCHPDAAAYNAVIRNFCMGQRVRDAYKVLDEMVNEGIDPNPKTYNSFIRYYYRSKYWEEGWDVYRRMIETRCFPCTQTCILLMRLLCRHEELKRALQLWDDMLEKGFGSYSLVLDVLIDVLCDNGKLNEAEKCFLETIEKGHKPSSFAYKRLRVLLEIAQKHESIHNLSKKMKSIDYQQ</sequence>
<evidence type="ECO:0000256" key="2">
    <source>
        <dbReference type="ARBA" id="ARBA00022737"/>
    </source>
</evidence>
<gene>
    <name evidence="4" type="ORF">KI387_020502</name>
</gene>
<proteinExistence type="inferred from homology"/>
<accession>A0AA38GBG1</accession>
<feature type="repeat" description="PPR" evidence="3">
    <location>
        <begin position="485"/>
        <end position="519"/>
    </location>
</feature>
<evidence type="ECO:0000313" key="5">
    <source>
        <dbReference type="Proteomes" id="UP000824469"/>
    </source>
</evidence>
<dbReference type="AlphaFoldDB" id="A0AA38GBG1"/>
<dbReference type="Pfam" id="PF01535">
    <property type="entry name" value="PPR"/>
    <property type="match status" value="3"/>
</dbReference>
<comment type="caution">
    <text evidence="4">The sequence shown here is derived from an EMBL/GenBank/DDBJ whole genome shotgun (WGS) entry which is preliminary data.</text>
</comment>
<evidence type="ECO:0000256" key="1">
    <source>
        <dbReference type="ARBA" id="ARBA00007626"/>
    </source>
</evidence>
<dbReference type="InterPro" id="IPR011990">
    <property type="entry name" value="TPR-like_helical_dom_sf"/>
</dbReference>
<keyword evidence="5" id="KW-1185">Reference proteome</keyword>
<evidence type="ECO:0000313" key="4">
    <source>
        <dbReference type="EMBL" id="KAH9318733.1"/>
    </source>
</evidence>
<dbReference type="Proteomes" id="UP000824469">
    <property type="component" value="Unassembled WGS sequence"/>
</dbReference>
<name>A0AA38GBG1_TAXCH</name>
<feature type="repeat" description="PPR" evidence="3">
    <location>
        <begin position="415"/>
        <end position="449"/>
    </location>
</feature>
<dbReference type="PROSITE" id="PS51375">
    <property type="entry name" value="PPR"/>
    <property type="match status" value="6"/>
</dbReference>
<dbReference type="SUPFAM" id="SSF48452">
    <property type="entry name" value="TPR-like"/>
    <property type="match status" value="1"/>
</dbReference>
<feature type="repeat" description="PPR" evidence="3">
    <location>
        <begin position="303"/>
        <end position="344"/>
    </location>
</feature>
<dbReference type="Pfam" id="PF13812">
    <property type="entry name" value="PPR_3"/>
    <property type="match status" value="2"/>
</dbReference>
<comment type="similarity">
    <text evidence="1">Belongs to the PPR family. P subfamily.</text>
</comment>
<feature type="repeat" description="PPR" evidence="3">
    <location>
        <begin position="380"/>
        <end position="414"/>
    </location>
</feature>
<organism evidence="4 5">
    <name type="scientific">Taxus chinensis</name>
    <name type="common">Chinese yew</name>
    <name type="synonym">Taxus wallichiana var. chinensis</name>
    <dbReference type="NCBI Taxonomy" id="29808"/>
    <lineage>
        <taxon>Eukaryota</taxon>
        <taxon>Viridiplantae</taxon>
        <taxon>Streptophyta</taxon>
        <taxon>Embryophyta</taxon>
        <taxon>Tracheophyta</taxon>
        <taxon>Spermatophyta</taxon>
        <taxon>Pinopsida</taxon>
        <taxon>Pinidae</taxon>
        <taxon>Conifers II</taxon>
        <taxon>Cupressales</taxon>
        <taxon>Taxaceae</taxon>
        <taxon>Taxus</taxon>
    </lineage>
</organism>
<dbReference type="PANTHER" id="PTHR47941">
    <property type="entry name" value="PENTATRICOPEPTIDE REPEAT-CONTAINING PROTEIN 3, MITOCHONDRIAL"/>
    <property type="match status" value="1"/>
</dbReference>
<dbReference type="InterPro" id="IPR002885">
    <property type="entry name" value="PPR_rpt"/>
</dbReference>
<dbReference type="NCBIfam" id="TIGR00756">
    <property type="entry name" value="PPR"/>
    <property type="match status" value="5"/>
</dbReference>
<keyword evidence="2" id="KW-0677">Repeat</keyword>
<dbReference type="OMA" id="CQEKSMT"/>
<evidence type="ECO:0008006" key="6">
    <source>
        <dbReference type="Google" id="ProtNLM"/>
    </source>
</evidence>
<dbReference type="Pfam" id="PF13041">
    <property type="entry name" value="PPR_2"/>
    <property type="match status" value="1"/>
</dbReference>
<evidence type="ECO:0000256" key="3">
    <source>
        <dbReference type="PROSITE-ProRule" id="PRU00708"/>
    </source>
</evidence>
<feature type="repeat" description="PPR" evidence="3">
    <location>
        <begin position="450"/>
        <end position="484"/>
    </location>
</feature>
<feature type="repeat" description="PPR" evidence="3">
    <location>
        <begin position="345"/>
        <end position="379"/>
    </location>
</feature>
<reference evidence="4 5" key="1">
    <citation type="journal article" date="2021" name="Nat. Plants">
        <title>The Taxus genome provides insights into paclitaxel biosynthesis.</title>
        <authorList>
            <person name="Xiong X."/>
            <person name="Gou J."/>
            <person name="Liao Q."/>
            <person name="Li Y."/>
            <person name="Zhou Q."/>
            <person name="Bi G."/>
            <person name="Li C."/>
            <person name="Du R."/>
            <person name="Wang X."/>
            <person name="Sun T."/>
            <person name="Guo L."/>
            <person name="Liang H."/>
            <person name="Lu P."/>
            <person name="Wu Y."/>
            <person name="Zhang Z."/>
            <person name="Ro D.K."/>
            <person name="Shang Y."/>
            <person name="Huang S."/>
            <person name="Yan J."/>
        </authorList>
    </citation>
    <scope>NUCLEOTIDE SEQUENCE [LARGE SCALE GENOMIC DNA]</scope>
    <source>
        <strain evidence="4">Ta-2019</strain>
    </source>
</reference>
<dbReference type="Gene3D" id="1.25.40.10">
    <property type="entry name" value="Tetratricopeptide repeat domain"/>
    <property type="match status" value="2"/>
</dbReference>
<protein>
    <recommendedName>
        <fullName evidence="6">Pentatricopeptide repeat-containing protein</fullName>
    </recommendedName>
</protein>